<feature type="transmembrane region" description="Helical" evidence="1">
    <location>
        <begin position="102"/>
        <end position="121"/>
    </location>
</feature>
<evidence type="ECO:0000313" key="3">
    <source>
        <dbReference type="Proteomes" id="UP001173465"/>
    </source>
</evidence>
<evidence type="ECO:0000313" key="2">
    <source>
        <dbReference type="EMBL" id="MDM1695233.1"/>
    </source>
</evidence>
<evidence type="ECO:0000256" key="1">
    <source>
        <dbReference type="SAM" id="Phobius"/>
    </source>
</evidence>
<feature type="transmembrane region" description="Helical" evidence="1">
    <location>
        <begin position="24"/>
        <end position="46"/>
    </location>
</feature>
<dbReference type="InterPro" id="IPR018643">
    <property type="entry name" value="DUF2069_membrane"/>
</dbReference>
<dbReference type="Pfam" id="PF09842">
    <property type="entry name" value="DUF2069"/>
    <property type="match status" value="1"/>
</dbReference>
<proteinExistence type="predicted"/>
<feature type="transmembrane region" description="Helical" evidence="1">
    <location>
        <begin position="52"/>
        <end position="71"/>
    </location>
</feature>
<dbReference type="Proteomes" id="UP001173465">
    <property type="component" value="Unassembled WGS sequence"/>
</dbReference>
<keyword evidence="1" id="KW-0812">Transmembrane</keyword>
<feature type="transmembrane region" description="Helical" evidence="1">
    <location>
        <begin position="78"/>
        <end position="96"/>
    </location>
</feature>
<sequence length="135" mass="15521">MAKAKKALPSLEWLQPRLKLSHRLSIFFVLGLVVLLAVWNLFYANLHGARTWVIMLIELVPLAIVLPGILLGNARAHAWMCFIVNLYFIKGVVATLDPSRFWLGMIEILLSVGLFVSAMLYTRWRFQYNRKLHGE</sequence>
<organism evidence="2 3">
    <name type="scientific">Thiopseudomonas alkaliphila</name>
    <dbReference type="NCBI Taxonomy" id="1697053"/>
    <lineage>
        <taxon>Bacteria</taxon>
        <taxon>Pseudomonadati</taxon>
        <taxon>Pseudomonadota</taxon>
        <taxon>Gammaproteobacteria</taxon>
        <taxon>Pseudomonadales</taxon>
        <taxon>Pseudomonadaceae</taxon>
        <taxon>Thiopseudomonas</taxon>
    </lineage>
</organism>
<dbReference type="AlphaFoldDB" id="A0AAW7DQC7"/>
<keyword evidence="1" id="KW-1133">Transmembrane helix</keyword>
<keyword evidence="1" id="KW-0472">Membrane</keyword>
<comment type="caution">
    <text evidence="2">The sequence shown here is derived from an EMBL/GenBank/DDBJ whole genome shotgun (WGS) entry which is preliminary data.</text>
</comment>
<dbReference type="EMBL" id="JACANB010000001">
    <property type="protein sequence ID" value="MDM1695233.1"/>
    <property type="molecule type" value="Genomic_DNA"/>
</dbReference>
<reference evidence="2" key="1">
    <citation type="submission" date="2020-06" db="EMBL/GenBank/DDBJ databases">
        <authorList>
            <person name="Dong N."/>
        </authorList>
    </citation>
    <scope>NUCLEOTIDE SEQUENCE</scope>
    <source>
        <strain evidence="2">DF46-2-2</strain>
    </source>
</reference>
<name>A0AAW7DQC7_9GAMM</name>
<accession>A0AAW7DQC7</accession>
<protein>
    <submittedName>
        <fullName evidence="2">DUF2069 domain-containing protein</fullName>
    </submittedName>
</protein>
<gene>
    <name evidence="2" type="ORF">HX099_00910</name>
</gene>
<dbReference type="RefSeq" id="WP_286592869.1">
    <property type="nucleotide sequence ID" value="NZ_JACANB010000001.1"/>
</dbReference>
<reference evidence="2" key="2">
    <citation type="journal article" date="2022" name="Sci. Total Environ.">
        <title>Prevalence, transmission, and molecular epidemiology of tet(X)-positive bacteria among humans, animals, and environmental niches in China: An epidemiological, and genomic-based study.</title>
        <authorList>
            <person name="Dong N."/>
            <person name="Zeng Y."/>
            <person name="Cai C."/>
            <person name="Sun C."/>
            <person name="Lu J."/>
            <person name="Liu C."/>
            <person name="Zhou H."/>
            <person name="Sun Q."/>
            <person name="Shu L."/>
            <person name="Wang H."/>
            <person name="Wang Y."/>
            <person name="Wang S."/>
            <person name="Wu C."/>
            <person name="Chan E.W."/>
            <person name="Chen G."/>
            <person name="Shen Z."/>
            <person name="Chen S."/>
            <person name="Zhang R."/>
        </authorList>
    </citation>
    <scope>NUCLEOTIDE SEQUENCE</scope>
    <source>
        <strain evidence="2">DF46-2-2</strain>
    </source>
</reference>